<evidence type="ECO:0000256" key="5">
    <source>
        <dbReference type="ARBA" id="ARBA00022741"/>
    </source>
</evidence>
<keyword evidence="12" id="KW-1185">Reference proteome</keyword>
<evidence type="ECO:0000256" key="9">
    <source>
        <dbReference type="SAM" id="Phobius"/>
    </source>
</evidence>
<dbReference type="Pfam" id="PF07730">
    <property type="entry name" value="HisKA_3"/>
    <property type="match status" value="1"/>
</dbReference>
<evidence type="ECO:0000256" key="6">
    <source>
        <dbReference type="ARBA" id="ARBA00022777"/>
    </source>
</evidence>
<dbReference type="InterPro" id="IPR050482">
    <property type="entry name" value="Sensor_HK_TwoCompSys"/>
</dbReference>
<keyword evidence="9" id="KW-0812">Transmembrane</keyword>
<evidence type="ECO:0000256" key="8">
    <source>
        <dbReference type="ARBA" id="ARBA00023012"/>
    </source>
</evidence>
<feature type="transmembrane region" description="Helical" evidence="9">
    <location>
        <begin position="25"/>
        <end position="42"/>
    </location>
</feature>
<dbReference type="PANTHER" id="PTHR24421:SF10">
    <property type="entry name" value="NITRATE_NITRITE SENSOR PROTEIN NARQ"/>
    <property type="match status" value="1"/>
</dbReference>
<dbReference type="Proteomes" id="UP000290365">
    <property type="component" value="Chromosome"/>
</dbReference>
<dbReference type="CDD" id="cd16917">
    <property type="entry name" value="HATPase_UhpB-NarQ-NarX-like"/>
    <property type="match status" value="1"/>
</dbReference>
<dbReference type="InterPro" id="IPR003594">
    <property type="entry name" value="HATPase_dom"/>
</dbReference>
<organism evidence="11 12">
    <name type="scientific">Ktedonosporobacter rubrisoli</name>
    <dbReference type="NCBI Taxonomy" id="2509675"/>
    <lineage>
        <taxon>Bacteria</taxon>
        <taxon>Bacillati</taxon>
        <taxon>Chloroflexota</taxon>
        <taxon>Ktedonobacteria</taxon>
        <taxon>Ktedonobacterales</taxon>
        <taxon>Ktedonosporobacteraceae</taxon>
        <taxon>Ktedonosporobacter</taxon>
    </lineage>
</organism>
<feature type="transmembrane region" description="Helical" evidence="9">
    <location>
        <begin position="208"/>
        <end position="230"/>
    </location>
</feature>
<evidence type="ECO:0000256" key="1">
    <source>
        <dbReference type="ARBA" id="ARBA00000085"/>
    </source>
</evidence>
<dbReference type="InterPro" id="IPR036890">
    <property type="entry name" value="HATPase_C_sf"/>
</dbReference>
<dbReference type="InterPro" id="IPR005467">
    <property type="entry name" value="His_kinase_dom"/>
</dbReference>
<keyword evidence="3" id="KW-0597">Phosphoprotein</keyword>
<dbReference type="OrthoDB" id="9811717at2"/>
<protein>
    <recommendedName>
        <fullName evidence="2">histidine kinase</fullName>
        <ecNumber evidence="2">2.7.13.3</ecNumber>
    </recommendedName>
</protein>
<accession>A0A4P6JSJ1</accession>
<evidence type="ECO:0000256" key="3">
    <source>
        <dbReference type="ARBA" id="ARBA00022553"/>
    </source>
</evidence>
<dbReference type="GO" id="GO:0000155">
    <property type="term" value="F:phosphorelay sensor kinase activity"/>
    <property type="evidence" value="ECO:0007669"/>
    <property type="project" value="InterPro"/>
</dbReference>
<keyword evidence="6" id="KW-0418">Kinase</keyword>
<keyword evidence="4" id="KW-0808">Transferase</keyword>
<dbReference type="GO" id="GO:0046983">
    <property type="term" value="F:protein dimerization activity"/>
    <property type="evidence" value="ECO:0007669"/>
    <property type="project" value="InterPro"/>
</dbReference>
<keyword evidence="8" id="KW-0902">Two-component regulatory system</keyword>
<keyword evidence="7" id="KW-0067">ATP-binding</keyword>
<reference evidence="11 12" key="1">
    <citation type="submission" date="2019-01" db="EMBL/GenBank/DDBJ databases">
        <title>Ktedonosporobacter rubrisoli SCAWS-G2.</title>
        <authorList>
            <person name="Huang Y."/>
            <person name="Yan B."/>
        </authorList>
    </citation>
    <scope>NUCLEOTIDE SEQUENCE [LARGE SCALE GENOMIC DNA]</scope>
    <source>
        <strain evidence="11 12">SCAWS-G2</strain>
    </source>
</reference>
<keyword evidence="9" id="KW-0472">Membrane</keyword>
<dbReference type="Pfam" id="PF02518">
    <property type="entry name" value="HATPase_c"/>
    <property type="match status" value="1"/>
</dbReference>
<evidence type="ECO:0000259" key="10">
    <source>
        <dbReference type="PROSITE" id="PS50109"/>
    </source>
</evidence>
<evidence type="ECO:0000256" key="2">
    <source>
        <dbReference type="ARBA" id="ARBA00012438"/>
    </source>
</evidence>
<evidence type="ECO:0000313" key="11">
    <source>
        <dbReference type="EMBL" id="QBD78518.1"/>
    </source>
</evidence>
<keyword evidence="5" id="KW-0547">Nucleotide-binding</keyword>
<keyword evidence="9" id="KW-1133">Transmembrane helix</keyword>
<dbReference type="KEGG" id="kbs:EPA93_21990"/>
<dbReference type="SUPFAM" id="SSF55874">
    <property type="entry name" value="ATPase domain of HSP90 chaperone/DNA topoisomerase II/histidine kinase"/>
    <property type="match status" value="1"/>
</dbReference>
<dbReference type="InterPro" id="IPR011712">
    <property type="entry name" value="Sig_transdc_His_kin_sub3_dim/P"/>
</dbReference>
<dbReference type="GO" id="GO:0016020">
    <property type="term" value="C:membrane"/>
    <property type="evidence" value="ECO:0007669"/>
    <property type="project" value="InterPro"/>
</dbReference>
<feature type="transmembrane region" description="Helical" evidence="9">
    <location>
        <begin position="54"/>
        <end position="87"/>
    </location>
</feature>
<dbReference type="Gene3D" id="3.30.450.40">
    <property type="match status" value="1"/>
</dbReference>
<dbReference type="InterPro" id="IPR029016">
    <property type="entry name" value="GAF-like_dom_sf"/>
</dbReference>
<dbReference type="AlphaFoldDB" id="A0A4P6JSJ1"/>
<dbReference type="SMART" id="SM00387">
    <property type="entry name" value="HATPase_c"/>
    <property type="match status" value="1"/>
</dbReference>
<feature type="transmembrane region" description="Helical" evidence="9">
    <location>
        <begin position="178"/>
        <end position="196"/>
    </location>
</feature>
<dbReference type="GO" id="GO:0005524">
    <property type="term" value="F:ATP binding"/>
    <property type="evidence" value="ECO:0007669"/>
    <property type="project" value="UniProtKB-KW"/>
</dbReference>
<evidence type="ECO:0000256" key="7">
    <source>
        <dbReference type="ARBA" id="ARBA00022840"/>
    </source>
</evidence>
<dbReference type="PANTHER" id="PTHR24421">
    <property type="entry name" value="NITRATE/NITRITE SENSOR PROTEIN NARX-RELATED"/>
    <property type="match status" value="1"/>
</dbReference>
<dbReference type="PROSITE" id="PS50109">
    <property type="entry name" value="HIS_KIN"/>
    <property type="match status" value="1"/>
</dbReference>
<comment type="catalytic activity">
    <reaction evidence="1">
        <text>ATP + protein L-histidine = ADP + protein N-phospho-L-histidine.</text>
        <dbReference type="EC" id="2.7.13.3"/>
    </reaction>
</comment>
<dbReference type="EMBL" id="CP035758">
    <property type="protein sequence ID" value="QBD78518.1"/>
    <property type="molecule type" value="Genomic_DNA"/>
</dbReference>
<evidence type="ECO:0000313" key="12">
    <source>
        <dbReference type="Proteomes" id="UP000290365"/>
    </source>
</evidence>
<gene>
    <name evidence="11" type="ORF">EPA93_21990</name>
</gene>
<dbReference type="RefSeq" id="WP_129889571.1">
    <property type="nucleotide sequence ID" value="NZ_CP035758.1"/>
</dbReference>
<name>A0A4P6JSJ1_KTERU</name>
<feature type="domain" description="Histidine kinase" evidence="10">
    <location>
        <begin position="414"/>
        <end position="637"/>
    </location>
</feature>
<dbReference type="Gene3D" id="3.30.565.10">
    <property type="entry name" value="Histidine kinase-like ATPase, C-terminal domain"/>
    <property type="match status" value="1"/>
</dbReference>
<dbReference type="EC" id="2.7.13.3" evidence="2"/>
<sequence length="637" mass="71194">MRQARFTLKELPDATLRRLRSTPSYFFLIWRWSMWIYALIVITGSGPSYRNTPVFYTCILLLIITFLQSLVMTLYSPVIQVFLAHFTPFRFLKHIKRSFHGLEEEDEDTDILTPLAATHNRYWEISIYALDVIICGLVTYYSGPFGKLPNFGSSSPFYRYGMSTAFAAALPYRYRGSLIAAIGYDLFILAGMFFPPSGPAYTPNIIDIAGSLVDTPIAALLVAFVISLLARYIHSNKQLQDDVRRQTALLGVAETIVREANNQELLLQKSAEQLQHGGHFERLIIALTDQSATEGKDKDTLTIIETQTEARSAGSASQSGPWNQARLAQVAQEGQKIQHFERDRQSGIASLYLPFSKEGKVQMIIGAEKRQPMTFESKQEDFLHIAGAQILIALDNMRLAEQTIQLAASAERSRIAREIHDGIAQLIFMLSLNTETCATQARRLIEASEEDAELLTPLAQRLNTLVTISKQALWETRNYMFSLRPLMKGTTTLTQMLTSQLREFEAISDLPVKLIVEGKEQPVMPESQLAYRRAQVGAAIFRIVQEALTNAYKHAAATHIEVFLHYRTDGIEVEISDNGHGLPPTLQADGQTNEQAHIYSGQGLDGMRDRASELGGNLEITPASAVGGVKVRAWMPV</sequence>
<evidence type="ECO:0000256" key="4">
    <source>
        <dbReference type="ARBA" id="ARBA00022679"/>
    </source>
</evidence>
<proteinExistence type="predicted"/>
<dbReference type="SUPFAM" id="SSF55781">
    <property type="entry name" value="GAF domain-like"/>
    <property type="match status" value="1"/>
</dbReference>
<dbReference type="Gene3D" id="1.20.5.1930">
    <property type="match status" value="1"/>
</dbReference>